<keyword evidence="1" id="KW-0472">Membrane</keyword>
<dbReference type="Proteomes" id="UP000829398">
    <property type="component" value="Chromosome 3"/>
</dbReference>
<dbReference type="EMBL" id="CM039172">
    <property type="protein sequence ID" value="KAH9786814.1"/>
    <property type="molecule type" value="Genomic_DNA"/>
</dbReference>
<evidence type="ECO:0000313" key="2">
    <source>
        <dbReference type="Proteomes" id="UP000829398"/>
    </source>
</evidence>
<keyword evidence="1" id="KW-0812">Transmembrane</keyword>
<gene>
    <name evidence="1" type="ORF">KPL71_010390</name>
</gene>
<protein>
    <submittedName>
        <fullName evidence="1">Transmembrane protein</fullName>
    </submittedName>
</protein>
<accession>A0ACB8MN31</accession>
<evidence type="ECO:0000313" key="1">
    <source>
        <dbReference type="EMBL" id="KAH9786814.1"/>
    </source>
</evidence>
<sequence>MLDSSSPLEALTFSYAIFGVFPIVNNLWTWVAVITAAISFWRIRATSFSYRPDHQQPRIHRNTSGSQAQPSANTSSVEYSIPATAATLPSANHVNDVDGVTEGSKYTLCYYEEEQRDSDADGEVTSVVKEWRDDDGVSGCGERWEWERVRMTARIGDMGWYRWQDLTVVNGNVVRLWDECRRRSETSCCYSPCRVLLGRWYAKTPLVLGLTDDTKFKPNPKAKMQNLGYKIMLLLKVSIR</sequence>
<organism evidence="1 2">
    <name type="scientific">Citrus sinensis</name>
    <name type="common">Sweet orange</name>
    <name type="synonym">Citrus aurantium var. sinensis</name>
    <dbReference type="NCBI Taxonomy" id="2711"/>
    <lineage>
        <taxon>Eukaryota</taxon>
        <taxon>Viridiplantae</taxon>
        <taxon>Streptophyta</taxon>
        <taxon>Embryophyta</taxon>
        <taxon>Tracheophyta</taxon>
        <taxon>Spermatophyta</taxon>
        <taxon>Magnoliopsida</taxon>
        <taxon>eudicotyledons</taxon>
        <taxon>Gunneridae</taxon>
        <taxon>Pentapetalae</taxon>
        <taxon>rosids</taxon>
        <taxon>malvids</taxon>
        <taxon>Sapindales</taxon>
        <taxon>Rutaceae</taxon>
        <taxon>Aurantioideae</taxon>
        <taxon>Citrus</taxon>
    </lineage>
</organism>
<name>A0ACB8MN31_CITSI</name>
<keyword evidence="2" id="KW-1185">Reference proteome</keyword>
<comment type="caution">
    <text evidence="1">The sequence shown here is derived from an EMBL/GenBank/DDBJ whole genome shotgun (WGS) entry which is preliminary data.</text>
</comment>
<reference evidence="2" key="1">
    <citation type="journal article" date="2023" name="Hortic. Res.">
        <title>A chromosome-level phased genome enabling allele-level studies in sweet orange: a case study on citrus Huanglongbing tolerance.</title>
        <authorList>
            <person name="Wu B."/>
            <person name="Yu Q."/>
            <person name="Deng Z."/>
            <person name="Duan Y."/>
            <person name="Luo F."/>
            <person name="Gmitter F. Jr."/>
        </authorList>
    </citation>
    <scope>NUCLEOTIDE SEQUENCE [LARGE SCALE GENOMIC DNA]</scope>
    <source>
        <strain evidence="2">cv. Valencia</strain>
    </source>
</reference>
<proteinExistence type="predicted"/>